<dbReference type="GO" id="GO:0005634">
    <property type="term" value="C:nucleus"/>
    <property type="evidence" value="ECO:0007669"/>
    <property type="project" value="UniProtKB-SubCell"/>
</dbReference>
<feature type="non-terminal residue" evidence="9">
    <location>
        <position position="70"/>
    </location>
</feature>
<protein>
    <submittedName>
        <fullName evidence="9">ZKSC7 protein</fullName>
    </submittedName>
</protein>
<keyword evidence="5" id="KW-0862">Zinc</keyword>
<dbReference type="SUPFAM" id="SSF57667">
    <property type="entry name" value="beta-beta-alpha zinc fingers"/>
    <property type="match status" value="1"/>
</dbReference>
<dbReference type="FunFam" id="3.30.160.60:FF:000688">
    <property type="entry name" value="zinc finger protein 197 isoform X1"/>
    <property type="match status" value="1"/>
</dbReference>
<feature type="non-terminal residue" evidence="9">
    <location>
        <position position="1"/>
    </location>
</feature>
<organism evidence="9 10">
    <name type="scientific">Climacteris rufus</name>
    <name type="common">rufous treecreeper</name>
    <dbReference type="NCBI Taxonomy" id="47695"/>
    <lineage>
        <taxon>Eukaryota</taxon>
        <taxon>Metazoa</taxon>
        <taxon>Chordata</taxon>
        <taxon>Craniata</taxon>
        <taxon>Vertebrata</taxon>
        <taxon>Euteleostomi</taxon>
        <taxon>Archelosauria</taxon>
        <taxon>Archosauria</taxon>
        <taxon>Dinosauria</taxon>
        <taxon>Saurischia</taxon>
        <taxon>Theropoda</taxon>
        <taxon>Coelurosauria</taxon>
        <taxon>Aves</taxon>
        <taxon>Neognathae</taxon>
        <taxon>Neoaves</taxon>
        <taxon>Telluraves</taxon>
        <taxon>Australaves</taxon>
        <taxon>Passeriformes</taxon>
        <taxon>Climacteridae</taxon>
        <taxon>Climacteris</taxon>
    </lineage>
</organism>
<evidence type="ECO:0000313" key="9">
    <source>
        <dbReference type="EMBL" id="NWW69999.1"/>
    </source>
</evidence>
<name>A0A7K6Q9B8_9PASS</name>
<dbReference type="Gene3D" id="3.30.160.60">
    <property type="entry name" value="Classic Zinc Finger"/>
    <property type="match status" value="2"/>
</dbReference>
<dbReference type="InterPro" id="IPR013087">
    <property type="entry name" value="Znf_C2H2_type"/>
</dbReference>
<evidence type="ECO:0000256" key="5">
    <source>
        <dbReference type="ARBA" id="ARBA00022833"/>
    </source>
</evidence>
<keyword evidence="4 7" id="KW-0863">Zinc-finger</keyword>
<evidence type="ECO:0000256" key="7">
    <source>
        <dbReference type="PROSITE-ProRule" id="PRU00042"/>
    </source>
</evidence>
<dbReference type="Proteomes" id="UP000580879">
    <property type="component" value="Unassembled WGS sequence"/>
</dbReference>
<dbReference type="GO" id="GO:0008270">
    <property type="term" value="F:zinc ion binding"/>
    <property type="evidence" value="ECO:0007669"/>
    <property type="project" value="UniProtKB-KW"/>
</dbReference>
<feature type="domain" description="C2H2-type" evidence="8">
    <location>
        <begin position="17"/>
        <end position="44"/>
    </location>
</feature>
<dbReference type="PROSITE" id="PS00028">
    <property type="entry name" value="ZINC_FINGER_C2H2_1"/>
    <property type="match status" value="1"/>
</dbReference>
<dbReference type="InterPro" id="IPR036236">
    <property type="entry name" value="Znf_C2H2_sf"/>
</dbReference>
<evidence type="ECO:0000256" key="4">
    <source>
        <dbReference type="ARBA" id="ARBA00022771"/>
    </source>
</evidence>
<comment type="subcellular location">
    <subcellularLocation>
        <location evidence="1">Nucleus</location>
    </subcellularLocation>
</comment>
<gene>
    <name evidence="9" type="primary">Zkscan7</name>
    <name evidence="9" type="ORF">CLIRUF_R15365</name>
</gene>
<dbReference type="AlphaFoldDB" id="A0A7K6Q9B8"/>
<feature type="domain" description="C2H2-type" evidence="8">
    <location>
        <begin position="45"/>
        <end position="70"/>
    </location>
</feature>
<dbReference type="GO" id="GO:0000978">
    <property type="term" value="F:RNA polymerase II cis-regulatory region sequence-specific DNA binding"/>
    <property type="evidence" value="ECO:0007669"/>
    <property type="project" value="TreeGrafter"/>
</dbReference>
<evidence type="ECO:0000313" key="10">
    <source>
        <dbReference type="Proteomes" id="UP000580879"/>
    </source>
</evidence>
<keyword evidence="3" id="KW-0677">Repeat</keyword>
<accession>A0A7K6Q9B8</accession>
<dbReference type="GO" id="GO:0000981">
    <property type="term" value="F:DNA-binding transcription factor activity, RNA polymerase II-specific"/>
    <property type="evidence" value="ECO:0007669"/>
    <property type="project" value="TreeGrafter"/>
</dbReference>
<dbReference type="PANTHER" id="PTHR23226:SF416">
    <property type="entry name" value="FI01424P"/>
    <property type="match status" value="1"/>
</dbReference>
<dbReference type="PROSITE" id="PS50157">
    <property type="entry name" value="ZINC_FINGER_C2H2_2"/>
    <property type="match status" value="2"/>
</dbReference>
<dbReference type="FunFam" id="3.30.160.60:FF:002343">
    <property type="entry name" value="Zinc finger protein 33A"/>
    <property type="match status" value="1"/>
</dbReference>
<reference evidence="9 10" key="1">
    <citation type="submission" date="2019-09" db="EMBL/GenBank/DDBJ databases">
        <title>Bird 10,000 Genomes (B10K) Project - Family phase.</title>
        <authorList>
            <person name="Zhang G."/>
        </authorList>
    </citation>
    <scope>NUCLEOTIDE SEQUENCE [LARGE SCALE GENOMIC DNA]</scope>
    <source>
        <strain evidence="9">B10K-DU-029-53</strain>
    </source>
</reference>
<dbReference type="PANTHER" id="PTHR23226">
    <property type="entry name" value="ZINC FINGER AND SCAN DOMAIN-CONTAINING"/>
    <property type="match status" value="1"/>
</dbReference>
<keyword evidence="6" id="KW-0539">Nucleus</keyword>
<sequence length="70" mass="8107">LISHQMIHTGEQMEGPYECFEFGKSFSKSSNLISQQTIHTGEWPYRCLECGKGFNWNSILISHWCIHSSE</sequence>
<evidence type="ECO:0000256" key="6">
    <source>
        <dbReference type="ARBA" id="ARBA00023242"/>
    </source>
</evidence>
<evidence type="ECO:0000256" key="3">
    <source>
        <dbReference type="ARBA" id="ARBA00022737"/>
    </source>
</evidence>
<evidence type="ECO:0000256" key="2">
    <source>
        <dbReference type="ARBA" id="ARBA00022723"/>
    </source>
</evidence>
<dbReference type="OrthoDB" id="9439903at2759"/>
<evidence type="ECO:0000259" key="8">
    <source>
        <dbReference type="PROSITE" id="PS50157"/>
    </source>
</evidence>
<keyword evidence="2" id="KW-0479">Metal-binding</keyword>
<keyword evidence="10" id="KW-1185">Reference proteome</keyword>
<dbReference type="EMBL" id="VZRZ01000374">
    <property type="protein sequence ID" value="NWW69999.1"/>
    <property type="molecule type" value="Genomic_DNA"/>
</dbReference>
<proteinExistence type="predicted"/>
<comment type="caution">
    <text evidence="9">The sequence shown here is derived from an EMBL/GenBank/DDBJ whole genome shotgun (WGS) entry which is preliminary data.</text>
</comment>
<evidence type="ECO:0000256" key="1">
    <source>
        <dbReference type="ARBA" id="ARBA00004123"/>
    </source>
</evidence>